<feature type="compositionally biased region" description="Basic and acidic residues" evidence="1">
    <location>
        <begin position="78"/>
        <end position="96"/>
    </location>
</feature>
<name>A0A1H6KBR0_9GAMM</name>
<evidence type="ECO:0000313" key="2">
    <source>
        <dbReference type="EMBL" id="SEH72916.1"/>
    </source>
</evidence>
<dbReference type="OrthoDB" id="5918844at2"/>
<dbReference type="STRING" id="173990.SAMN05660691_01074"/>
<sequence>MSESQNKTRRTGSRAKLPASAAAAKTVAKDPAVQTAQAEQDAAALKAKAEQDAATLKAKADLDALAQGGTAGSVPTIKEGKNDVDKSESKDGVDGAGHDAIAIVGAFTARSKAAAGFWRSGVQFHRLKETLVLVVEQEPDAAAAVSAPDHEAELVVYLTAEKAKRVHREPNLVIEDIDLEDLIDPAGVINPDSSE</sequence>
<accession>A0A1H6KBR0</accession>
<dbReference type="AlphaFoldDB" id="A0A1H6KBR0"/>
<feature type="region of interest" description="Disordered" evidence="1">
    <location>
        <begin position="1"/>
        <end position="23"/>
    </location>
</feature>
<reference evidence="3" key="1">
    <citation type="submission" date="2016-10" db="EMBL/GenBank/DDBJ databases">
        <authorList>
            <person name="Varghese N."/>
            <person name="Submissions S."/>
        </authorList>
    </citation>
    <scope>NUCLEOTIDE SEQUENCE [LARGE SCALE GENOMIC DNA]</scope>
    <source>
        <strain evidence="3">DSM 17616</strain>
    </source>
</reference>
<gene>
    <name evidence="2" type="ORF">SAMN05660691_01074</name>
</gene>
<organism evidence="2 3">
    <name type="scientific">Rheinheimera pacifica</name>
    <dbReference type="NCBI Taxonomy" id="173990"/>
    <lineage>
        <taxon>Bacteria</taxon>
        <taxon>Pseudomonadati</taxon>
        <taxon>Pseudomonadota</taxon>
        <taxon>Gammaproteobacteria</taxon>
        <taxon>Chromatiales</taxon>
        <taxon>Chromatiaceae</taxon>
        <taxon>Rheinheimera</taxon>
    </lineage>
</organism>
<keyword evidence="3" id="KW-1185">Reference proteome</keyword>
<protein>
    <submittedName>
        <fullName evidence="2">Uncharacterized protein</fullName>
    </submittedName>
</protein>
<evidence type="ECO:0000313" key="3">
    <source>
        <dbReference type="Proteomes" id="UP000199371"/>
    </source>
</evidence>
<dbReference type="Proteomes" id="UP000199371">
    <property type="component" value="Unassembled WGS sequence"/>
</dbReference>
<feature type="region of interest" description="Disordered" evidence="1">
    <location>
        <begin position="68"/>
        <end position="96"/>
    </location>
</feature>
<dbReference type="EMBL" id="FNXF01000003">
    <property type="protein sequence ID" value="SEH72916.1"/>
    <property type="molecule type" value="Genomic_DNA"/>
</dbReference>
<dbReference type="RefSeq" id="WP_092791041.1">
    <property type="nucleotide sequence ID" value="NZ_FNXF01000003.1"/>
</dbReference>
<evidence type="ECO:0000256" key="1">
    <source>
        <dbReference type="SAM" id="MobiDB-lite"/>
    </source>
</evidence>
<proteinExistence type="predicted"/>